<dbReference type="Gene3D" id="3.40.50.150">
    <property type="entry name" value="Vaccinia Virus protein VP39"/>
    <property type="match status" value="1"/>
</dbReference>
<sequence>MSGDYKTLVGQITINSHIGFTLALAKDVGIIDALVISDTPLTTTDIAKQKHLKERYVQEILGCLVSAGFVNVKQHESLNRYYISSEGKEVWQVGGFRSSVSFINALMEAYNPVKSCVFADGPYGVNYGAGLMRALDEGKTGSENTIIELILGACQGLKERLEEGISVTELGSGWGRTIGQLATLFPKSKFIASDYSDELVDALKAKWGHLANISFAKLDACHLPTNSIDSVDWIFVIDVIHDLPHPVKALEGIQQMLDKERGLFTAIEIVGSGCHAQDAKNLGAAQMYSMSTFLCLPESFQNEDSEAHGACWSKELTVEEFKSAGFCVDVVDLEGSEGRQILLICKPVKS</sequence>
<dbReference type="RefSeq" id="XP_055897890.1">
    <property type="nucleotide sequence ID" value="XM_056041915.1"/>
</dbReference>
<reference evidence="6 7" key="2">
    <citation type="submission" date="2025-04" db="UniProtKB">
        <authorList>
            <consortium name="RefSeq"/>
        </authorList>
    </citation>
    <scope>IDENTIFICATION</scope>
</reference>
<evidence type="ECO:0000313" key="6">
    <source>
        <dbReference type="RefSeq" id="XP_013089607.1"/>
    </source>
</evidence>
<dbReference type="Proteomes" id="UP001165740">
    <property type="component" value="Chromosome 9"/>
</dbReference>
<evidence type="ECO:0000313" key="3">
    <source>
        <dbReference type="EnsemblMetazoa" id="BGLB029610-PC"/>
    </source>
</evidence>
<dbReference type="InterPro" id="IPR048711">
    <property type="entry name" value="WHD_Rv2258c"/>
</dbReference>
<evidence type="ECO:0000313" key="5">
    <source>
        <dbReference type="Proteomes" id="UP001165740"/>
    </source>
</evidence>
<evidence type="ECO:0000259" key="1">
    <source>
        <dbReference type="Pfam" id="PF13847"/>
    </source>
</evidence>
<keyword evidence="5" id="KW-1185">Reference proteome</keyword>
<dbReference type="PANTHER" id="PTHR45128:SF1">
    <property type="entry name" value="S-ADENOSYLMETHIONINE-DEPENDENT METHYLTRANSFERASE RV2258C"/>
    <property type="match status" value="1"/>
</dbReference>
<evidence type="ECO:0000313" key="10">
    <source>
        <dbReference type="RefSeq" id="XP_055897890.1"/>
    </source>
</evidence>
<dbReference type="PANTHER" id="PTHR45128">
    <property type="entry name" value="METHYLTRANSFERASE TYPE 11"/>
    <property type="match status" value="1"/>
</dbReference>
<dbReference type="RefSeq" id="XP_013089607.1">
    <property type="nucleotide sequence ID" value="XM_013234153.2"/>
</dbReference>
<dbReference type="SUPFAM" id="SSF46785">
    <property type="entry name" value="Winged helix' DNA-binding domain"/>
    <property type="match status" value="1"/>
</dbReference>
<evidence type="ECO:0000313" key="12">
    <source>
        <dbReference type="RefSeq" id="XP_055897893.1"/>
    </source>
</evidence>
<evidence type="ECO:0000259" key="2">
    <source>
        <dbReference type="Pfam" id="PF21320"/>
    </source>
</evidence>
<evidence type="ECO:0000313" key="11">
    <source>
        <dbReference type="RefSeq" id="XP_055897891.1"/>
    </source>
</evidence>
<dbReference type="SUPFAM" id="SSF53335">
    <property type="entry name" value="S-adenosyl-L-methionine-dependent methyltransferases"/>
    <property type="match status" value="1"/>
</dbReference>
<dbReference type="RefSeq" id="XP_055897891.1">
    <property type="nucleotide sequence ID" value="XM_056041916.1"/>
</dbReference>
<organism evidence="3 4">
    <name type="scientific">Biomphalaria glabrata</name>
    <name type="common">Bloodfluke planorb</name>
    <name type="synonym">Freshwater snail</name>
    <dbReference type="NCBI Taxonomy" id="6526"/>
    <lineage>
        <taxon>Eukaryota</taxon>
        <taxon>Metazoa</taxon>
        <taxon>Spiralia</taxon>
        <taxon>Lophotrochozoa</taxon>
        <taxon>Mollusca</taxon>
        <taxon>Gastropoda</taxon>
        <taxon>Heterobranchia</taxon>
        <taxon>Euthyneura</taxon>
        <taxon>Panpulmonata</taxon>
        <taxon>Hygrophila</taxon>
        <taxon>Lymnaeoidea</taxon>
        <taxon>Planorbidae</taxon>
        <taxon>Biomphalaria</taxon>
    </lineage>
</organism>
<name>A0A2C9LD11_BIOGL</name>
<dbReference type="Pfam" id="PF13847">
    <property type="entry name" value="Methyltransf_31"/>
    <property type="match status" value="1"/>
</dbReference>
<dbReference type="VEuPathDB" id="VectorBase:BGLB029610"/>
<dbReference type="KEGG" id="bgt:106073561"/>
<dbReference type="Pfam" id="PF21320">
    <property type="entry name" value="WHD_Rv2258c"/>
    <property type="match status" value="1"/>
</dbReference>
<dbReference type="Proteomes" id="UP000076420">
    <property type="component" value="Unassembled WGS sequence"/>
</dbReference>
<dbReference type="RefSeq" id="XP_055897889.1">
    <property type="nucleotide sequence ID" value="XM_056041914.1"/>
</dbReference>
<protein>
    <submittedName>
        <fullName evidence="6 7">Uncharacterized protein LOC106073561</fullName>
    </submittedName>
</protein>
<reference evidence="3" key="1">
    <citation type="submission" date="2020-05" db="UniProtKB">
        <authorList>
            <consortium name="EnsemblMetazoa"/>
        </authorList>
    </citation>
    <scope>IDENTIFICATION</scope>
    <source>
        <strain evidence="3">BB02</strain>
    </source>
</reference>
<dbReference type="InterPro" id="IPR025714">
    <property type="entry name" value="Methyltranfer_dom"/>
</dbReference>
<dbReference type="InterPro" id="IPR029063">
    <property type="entry name" value="SAM-dependent_MTases_sf"/>
</dbReference>
<evidence type="ECO:0000313" key="4">
    <source>
        <dbReference type="Proteomes" id="UP000076420"/>
    </source>
</evidence>
<dbReference type="GeneID" id="106073561"/>
<dbReference type="EnsemblMetazoa" id="BGLB029610-RC">
    <property type="protein sequence ID" value="BGLB029610-PC"/>
    <property type="gene ID" value="BGLB029610"/>
</dbReference>
<dbReference type="OMA" id="NDLYVCK"/>
<dbReference type="InterPro" id="IPR036390">
    <property type="entry name" value="WH_DNA-bd_sf"/>
</dbReference>
<dbReference type="STRING" id="6526.A0A2C9LD11"/>
<evidence type="ECO:0000313" key="9">
    <source>
        <dbReference type="RefSeq" id="XP_055897889.1"/>
    </source>
</evidence>
<evidence type="ECO:0000313" key="8">
    <source>
        <dbReference type="RefSeq" id="XP_013089609.1"/>
    </source>
</evidence>
<feature type="domain" description="S-adenosylmethionine-dependent methyltransferase Rv2258c-like winged HTH" evidence="2">
    <location>
        <begin position="19"/>
        <end position="84"/>
    </location>
</feature>
<dbReference type="RefSeq" id="XP_013089608.1">
    <property type="nucleotide sequence ID" value="XM_013234154.2"/>
</dbReference>
<dbReference type="OrthoDB" id="506498at2759"/>
<dbReference type="EnsemblMetazoa" id="BGLB029610-RB">
    <property type="protein sequence ID" value="BGLB029610-PB"/>
    <property type="gene ID" value="BGLB029610"/>
</dbReference>
<dbReference type="RefSeq" id="XP_013089609.1">
    <property type="nucleotide sequence ID" value="XM_013234155.2"/>
</dbReference>
<proteinExistence type="predicted"/>
<dbReference type="AlphaFoldDB" id="A0A2C9LD11"/>
<feature type="domain" description="Methyltransferase" evidence="1">
    <location>
        <begin position="162"/>
        <end position="295"/>
    </location>
</feature>
<accession>A0A2C9LD11</accession>
<dbReference type="RefSeq" id="XP_055897893.1">
    <property type="nucleotide sequence ID" value="XM_056041918.1"/>
</dbReference>
<gene>
    <name evidence="3" type="primary">106073561</name>
    <name evidence="6 7 8 9 10 11 12" type="synonym">LOC106073561</name>
</gene>
<dbReference type="InterPro" id="IPR053173">
    <property type="entry name" value="SAM-binding_MTase"/>
</dbReference>
<dbReference type="VEuPathDB" id="VectorBase:BGLAX_039688"/>
<dbReference type="EnsemblMetazoa" id="BGLB029610-RA">
    <property type="protein sequence ID" value="BGLB029610-PA"/>
    <property type="gene ID" value="BGLB029610"/>
</dbReference>
<evidence type="ECO:0000313" key="7">
    <source>
        <dbReference type="RefSeq" id="XP_013089608.1"/>
    </source>
</evidence>